<reference evidence="2 3" key="1">
    <citation type="submission" date="2020-03" db="EMBL/GenBank/DDBJ databases">
        <title>Leucobacter sp. nov., isolated from beetles.</title>
        <authorList>
            <person name="Hyun D.-W."/>
            <person name="Bae J.-W."/>
        </authorList>
    </citation>
    <scope>NUCLEOTIDE SEQUENCE [LARGE SCALE GENOMIC DNA]</scope>
    <source>
        <strain evidence="2 3">HDW9A</strain>
    </source>
</reference>
<keyword evidence="3" id="KW-1185">Reference proteome</keyword>
<dbReference type="InterPro" id="IPR042070">
    <property type="entry name" value="PucR_C-HTH_sf"/>
</dbReference>
<protein>
    <submittedName>
        <fullName evidence="2">PucR family transcriptional regulator</fullName>
    </submittedName>
</protein>
<evidence type="ECO:0000259" key="1">
    <source>
        <dbReference type="Pfam" id="PF13556"/>
    </source>
</evidence>
<feature type="domain" description="PucR C-terminal helix-turn-helix" evidence="1">
    <location>
        <begin position="416"/>
        <end position="474"/>
    </location>
</feature>
<dbReference type="InterPro" id="IPR025736">
    <property type="entry name" value="PucR_C-HTH_dom"/>
</dbReference>
<dbReference type="PANTHER" id="PTHR33744:SF15">
    <property type="entry name" value="CARBOHYDRATE DIACID REGULATOR"/>
    <property type="match status" value="1"/>
</dbReference>
<gene>
    <name evidence="2" type="ORF">G7066_11455</name>
</gene>
<dbReference type="PANTHER" id="PTHR33744">
    <property type="entry name" value="CARBOHYDRATE DIACID REGULATOR"/>
    <property type="match status" value="1"/>
</dbReference>
<evidence type="ECO:0000313" key="2">
    <source>
        <dbReference type="EMBL" id="QIM19032.1"/>
    </source>
</evidence>
<dbReference type="Proteomes" id="UP000503441">
    <property type="component" value="Chromosome"/>
</dbReference>
<proteinExistence type="predicted"/>
<name>A0ABX6JXI7_9MICO</name>
<dbReference type="EMBL" id="CP049933">
    <property type="protein sequence ID" value="QIM19032.1"/>
    <property type="molecule type" value="Genomic_DNA"/>
</dbReference>
<sequence length="477" mass="51007">MSLDLQAIVRAVGGECLHHRISDRARVDGVAHIDAFVVVGNPDYATLVTGSFSELHDRLGDPAPASDPLLNAVFVTHENSAKLRALLARHRMTGILGTHLDGAALHATLTTLISEDRAASDRLVAAGMNVLTQVARRGGVTAVIAELARRIDGWAVLLDTQGQLIASAGAGRLHISDAVAVALGRPVRVRHEGLQVHQVGSDRDLAGHLVIATRSSSTSRSRDLATQAAALFDLLLRTHDPSRTERLGRGALYGILIEGGSESSALLRRWGVHESSLTAFALGTRTRTIDLERTLRRWFDELGAEHIFAAGPDGVRGFVRDDLAAELASRVKTFESMGGLVALGLGDPALTEQLNCSAAQARQALETALEEGHRVVHYSRLPAVSLVLKGLSGAPRDQLASVLDPLLNSDGTPGELAHTLRVFLAEHGAHRRSAERLGVHRQTLVARIRRIEDITGLSMDQADDRATAWLALRAAGL</sequence>
<accession>A0ABX6JXI7</accession>
<dbReference type="InterPro" id="IPR051448">
    <property type="entry name" value="CdaR-like_regulators"/>
</dbReference>
<dbReference type="Pfam" id="PF13556">
    <property type="entry name" value="HTH_30"/>
    <property type="match status" value="1"/>
</dbReference>
<dbReference type="RefSeq" id="WP_166331202.1">
    <property type="nucleotide sequence ID" value="NZ_CP049933.1"/>
</dbReference>
<dbReference type="Gene3D" id="1.10.10.2840">
    <property type="entry name" value="PucR C-terminal helix-turn-helix domain"/>
    <property type="match status" value="1"/>
</dbReference>
<evidence type="ECO:0000313" key="3">
    <source>
        <dbReference type="Proteomes" id="UP000503441"/>
    </source>
</evidence>
<organism evidence="2 3">
    <name type="scientific">Leucobacter coleopterorum</name>
    <dbReference type="NCBI Taxonomy" id="2714933"/>
    <lineage>
        <taxon>Bacteria</taxon>
        <taxon>Bacillati</taxon>
        <taxon>Actinomycetota</taxon>
        <taxon>Actinomycetes</taxon>
        <taxon>Micrococcales</taxon>
        <taxon>Microbacteriaceae</taxon>
        <taxon>Leucobacter</taxon>
    </lineage>
</organism>